<dbReference type="InterPro" id="IPR004089">
    <property type="entry name" value="MCPsignal_dom"/>
</dbReference>
<dbReference type="Proteomes" id="UP000293142">
    <property type="component" value="Unassembled WGS sequence"/>
</dbReference>
<dbReference type="GO" id="GO:0007165">
    <property type="term" value="P:signal transduction"/>
    <property type="evidence" value="ECO:0007669"/>
    <property type="project" value="UniProtKB-KW"/>
</dbReference>
<dbReference type="PRINTS" id="PR00260">
    <property type="entry name" value="CHEMTRNSDUCR"/>
</dbReference>
<dbReference type="GO" id="GO:0006935">
    <property type="term" value="P:chemotaxis"/>
    <property type="evidence" value="ECO:0007669"/>
    <property type="project" value="InterPro"/>
</dbReference>
<dbReference type="RefSeq" id="WP_131018388.1">
    <property type="nucleotide sequence ID" value="NZ_SIRE01000038.1"/>
</dbReference>
<dbReference type="SMART" id="SM00304">
    <property type="entry name" value="HAMP"/>
    <property type="match status" value="1"/>
</dbReference>
<dbReference type="SMART" id="SM00283">
    <property type="entry name" value="MA"/>
    <property type="match status" value="1"/>
</dbReference>
<evidence type="ECO:0000313" key="12">
    <source>
        <dbReference type="Proteomes" id="UP000293142"/>
    </source>
</evidence>
<feature type="transmembrane region" description="Helical" evidence="8">
    <location>
        <begin position="187"/>
        <end position="207"/>
    </location>
</feature>
<evidence type="ECO:0000256" key="8">
    <source>
        <dbReference type="SAM" id="Phobius"/>
    </source>
</evidence>
<evidence type="ECO:0000256" key="5">
    <source>
        <dbReference type="ARBA" id="ARBA00029447"/>
    </source>
</evidence>
<sequence>MMNLIRNLNIRYKILLLNVTAVCFIVLISLIGYYYMTSMAANTREVYENRLLPIKWVGSIQTSMRVYEANMLEFMLTKDELLKTKMAKQDEAINEAVGLYEKQAADAEELKLFQQYKDALPGYRDSVGKIIELAAAGKEAAAYDMFNQASVIGNQINASLADLAAYNEQVADRLHQKTESESSTAQIIALVSTLASIALFIAIGMLISRVITGPLVALQALMNEAEAGNLSVSGDYPYQDEVGRLTGSFNKMLQGLRGLVLQVADHAMTISASAQQLLASTEQGTRASEQIAASSEHLAQELDKQMSSLEQAAGAVLDIRQNIDSIGRNSGKVYESVVQAASASKEGATTVSAVSEQMKSIYGAVQDMDSLVDMLGRNTSEITKFIDIIREISTQTNLLSLNAAIEAARAGEAGQGFTVVADEVRKLADQSAASSVEIGKLIAALQGEMKRIGSTMQKGLYEAEQGLQKTVETQVAFEHIDTAVDHVYSGVAGVKGTIDHLISGSERIAAAMEVVSHVAKEGMAVSEQGSASSQEQFSSMEEIRHSAESLAKLSEELQESLHSFKL</sequence>
<dbReference type="EMBL" id="SIRE01000038">
    <property type="protein sequence ID" value="TBL69369.1"/>
    <property type="molecule type" value="Genomic_DNA"/>
</dbReference>
<evidence type="ECO:0000256" key="1">
    <source>
        <dbReference type="ARBA" id="ARBA00004236"/>
    </source>
</evidence>
<keyword evidence="3 8" id="KW-0472">Membrane</keyword>
<dbReference type="OrthoDB" id="358716at2"/>
<evidence type="ECO:0000313" key="11">
    <source>
        <dbReference type="EMBL" id="TBL69369.1"/>
    </source>
</evidence>
<accession>A0A4Q9DG29</accession>
<protein>
    <submittedName>
        <fullName evidence="11">Methyl-accepting chemotaxis protein</fullName>
    </submittedName>
</protein>
<reference evidence="11 12" key="1">
    <citation type="submission" date="2019-02" db="EMBL/GenBank/DDBJ databases">
        <title>Paenibacillus sp. nov., isolated from surface-sterilized tissue of Thalictrum simplex L.</title>
        <authorList>
            <person name="Tuo L."/>
        </authorList>
    </citation>
    <scope>NUCLEOTIDE SEQUENCE [LARGE SCALE GENOMIC DNA]</scope>
    <source>
        <strain evidence="11 12">N2SHLJ1</strain>
    </source>
</reference>
<dbReference type="AlphaFoldDB" id="A0A4Q9DG29"/>
<name>A0A4Q9DG29_9BACL</name>
<keyword evidence="12" id="KW-1185">Reference proteome</keyword>
<gene>
    <name evidence="11" type="ORF">EYB31_35870</name>
</gene>
<dbReference type="GO" id="GO:0005886">
    <property type="term" value="C:plasma membrane"/>
    <property type="evidence" value="ECO:0007669"/>
    <property type="project" value="UniProtKB-SubCell"/>
</dbReference>
<dbReference type="PANTHER" id="PTHR32089:SF112">
    <property type="entry name" value="LYSOZYME-LIKE PROTEIN-RELATED"/>
    <property type="match status" value="1"/>
</dbReference>
<evidence type="ECO:0000256" key="3">
    <source>
        <dbReference type="ARBA" id="ARBA00023136"/>
    </source>
</evidence>
<dbReference type="PROSITE" id="PS50885">
    <property type="entry name" value="HAMP"/>
    <property type="match status" value="1"/>
</dbReference>
<feature type="region of interest" description="Disordered" evidence="7">
    <location>
        <begin position="525"/>
        <end position="545"/>
    </location>
</feature>
<feature type="transmembrane region" description="Helical" evidence="8">
    <location>
        <begin position="12"/>
        <end position="36"/>
    </location>
</feature>
<comment type="caution">
    <text evidence="11">The sequence shown here is derived from an EMBL/GenBank/DDBJ whole genome shotgun (WGS) entry which is preliminary data.</text>
</comment>
<dbReference type="Pfam" id="PF00672">
    <property type="entry name" value="HAMP"/>
    <property type="match status" value="1"/>
</dbReference>
<keyword evidence="4 6" id="KW-0807">Transducer</keyword>
<dbReference type="PANTHER" id="PTHR32089">
    <property type="entry name" value="METHYL-ACCEPTING CHEMOTAXIS PROTEIN MCPB"/>
    <property type="match status" value="1"/>
</dbReference>
<evidence type="ECO:0000256" key="2">
    <source>
        <dbReference type="ARBA" id="ARBA00022475"/>
    </source>
</evidence>
<dbReference type="Gene3D" id="6.10.340.10">
    <property type="match status" value="1"/>
</dbReference>
<dbReference type="InterPro" id="IPR024478">
    <property type="entry name" value="HlyB_4HB_MCP"/>
</dbReference>
<dbReference type="SUPFAM" id="SSF58104">
    <property type="entry name" value="Methyl-accepting chemotaxis protein (MCP) signaling domain"/>
    <property type="match status" value="1"/>
</dbReference>
<evidence type="ECO:0000256" key="4">
    <source>
        <dbReference type="ARBA" id="ARBA00023224"/>
    </source>
</evidence>
<feature type="compositionally biased region" description="Polar residues" evidence="7">
    <location>
        <begin position="527"/>
        <end position="539"/>
    </location>
</feature>
<comment type="similarity">
    <text evidence="5">Belongs to the methyl-accepting chemotaxis (MCP) protein family.</text>
</comment>
<dbReference type="InterPro" id="IPR003660">
    <property type="entry name" value="HAMP_dom"/>
</dbReference>
<comment type="subcellular location">
    <subcellularLocation>
        <location evidence="1">Cell membrane</location>
    </subcellularLocation>
</comment>
<evidence type="ECO:0000256" key="6">
    <source>
        <dbReference type="PROSITE-ProRule" id="PRU00284"/>
    </source>
</evidence>
<dbReference type="InterPro" id="IPR004090">
    <property type="entry name" value="Chemotax_Me-accpt_rcpt"/>
</dbReference>
<keyword evidence="8" id="KW-1133">Transmembrane helix</keyword>
<evidence type="ECO:0000259" key="10">
    <source>
        <dbReference type="PROSITE" id="PS50885"/>
    </source>
</evidence>
<dbReference type="Pfam" id="PF00015">
    <property type="entry name" value="MCPsignal"/>
    <property type="match status" value="1"/>
</dbReference>
<feature type="domain" description="HAMP" evidence="10">
    <location>
        <begin position="209"/>
        <end position="261"/>
    </location>
</feature>
<dbReference type="Gene3D" id="1.10.287.950">
    <property type="entry name" value="Methyl-accepting chemotaxis protein"/>
    <property type="match status" value="1"/>
</dbReference>
<dbReference type="GO" id="GO:0004888">
    <property type="term" value="F:transmembrane signaling receptor activity"/>
    <property type="evidence" value="ECO:0007669"/>
    <property type="project" value="InterPro"/>
</dbReference>
<proteinExistence type="inferred from homology"/>
<evidence type="ECO:0000259" key="9">
    <source>
        <dbReference type="PROSITE" id="PS50111"/>
    </source>
</evidence>
<organism evidence="11 12">
    <name type="scientific">Paenibacillus thalictri</name>
    <dbReference type="NCBI Taxonomy" id="2527873"/>
    <lineage>
        <taxon>Bacteria</taxon>
        <taxon>Bacillati</taxon>
        <taxon>Bacillota</taxon>
        <taxon>Bacilli</taxon>
        <taxon>Bacillales</taxon>
        <taxon>Paenibacillaceae</taxon>
        <taxon>Paenibacillus</taxon>
    </lineage>
</organism>
<dbReference type="CDD" id="cd06225">
    <property type="entry name" value="HAMP"/>
    <property type="match status" value="1"/>
</dbReference>
<dbReference type="Pfam" id="PF12729">
    <property type="entry name" value="4HB_MCP_1"/>
    <property type="match status" value="1"/>
</dbReference>
<evidence type="ECO:0000256" key="7">
    <source>
        <dbReference type="SAM" id="MobiDB-lite"/>
    </source>
</evidence>
<dbReference type="PROSITE" id="PS50111">
    <property type="entry name" value="CHEMOTAXIS_TRANSDUC_2"/>
    <property type="match status" value="1"/>
</dbReference>
<keyword evidence="2" id="KW-1003">Cell membrane</keyword>
<feature type="domain" description="Methyl-accepting transducer" evidence="9">
    <location>
        <begin position="280"/>
        <end position="516"/>
    </location>
</feature>
<keyword evidence="8" id="KW-0812">Transmembrane</keyword>